<dbReference type="AlphaFoldDB" id="A0ABD5WYN3"/>
<name>A0ABD5WYN3_9EURY</name>
<keyword evidence="1" id="KW-0472">Membrane</keyword>
<dbReference type="Proteomes" id="UP001596388">
    <property type="component" value="Unassembled WGS sequence"/>
</dbReference>
<keyword evidence="3" id="KW-1185">Reference proteome</keyword>
<comment type="caution">
    <text evidence="2">The sequence shown here is derived from an EMBL/GenBank/DDBJ whole genome shotgun (WGS) entry which is preliminary data.</text>
</comment>
<evidence type="ECO:0000313" key="3">
    <source>
        <dbReference type="Proteomes" id="UP001596388"/>
    </source>
</evidence>
<dbReference type="RefSeq" id="WP_276236460.1">
    <property type="nucleotide sequence ID" value="NZ_CP119989.1"/>
</dbReference>
<accession>A0ABD5WYN3</accession>
<sequence>MSSSSSGDDSASLVSTGKAYIIGSEDVGTGQNEGTFGAVLLQTISGVVFFVGTAITALGQSIVFAVTNPLSQLGIGSGDIISSVTSSPADFVDSLFDTAAQTAQTGPWAQLGIFLPVAGSVVMVMTLGVVLWWMNRRDSDLPGLGVDLPLIGESTETEAEDDEEVL</sequence>
<keyword evidence="1" id="KW-0812">Transmembrane</keyword>
<protein>
    <submittedName>
        <fullName evidence="2">Uncharacterized protein</fullName>
    </submittedName>
</protein>
<organism evidence="2 3">
    <name type="scientific">Halobaculum marinum</name>
    <dbReference type="NCBI Taxonomy" id="3031996"/>
    <lineage>
        <taxon>Archaea</taxon>
        <taxon>Methanobacteriati</taxon>
        <taxon>Methanobacteriota</taxon>
        <taxon>Stenosarchaea group</taxon>
        <taxon>Halobacteria</taxon>
        <taxon>Halobacteriales</taxon>
        <taxon>Haloferacaceae</taxon>
        <taxon>Halobaculum</taxon>
    </lineage>
</organism>
<evidence type="ECO:0000313" key="2">
    <source>
        <dbReference type="EMBL" id="MFC7096056.1"/>
    </source>
</evidence>
<reference evidence="2 3" key="1">
    <citation type="journal article" date="2019" name="Int. J. Syst. Evol. Microbiol.">
        <title>The Global Catalogue of Microorganisms (GCM) 10K type strain sequencing project: providing services to taxonomists for standard genome sequencing and annotation.</title>
        <authorList>
            <consortium name="The Broad Institute Genomics Platform"/>
            <consortium name="The Broad Institute Genome Sequencing Center for Infectious Disease"/>
            <person name="Wu L."/>
            <person name="Ma J."/>
        </authorList>
    </citation>
    <scope>NUCLEOTIDE SEQUENCE [LARGE SCALE GENOMIC DNA]</scope>
    <source>
        <strain evidence="2 3">DT55</strain>
    </source>
</reference>
<evidence type="ECO:0000256" key="1">
    <source>
        <dbReference type="SAM" id="Phobius"/>
    </source>
</evidence>
<gene>
    <name evidence="2" type="ORF">ACFQKD_01965</name>
</gene>
<dbReference type="EMBL" id="JBHTAG010000002">
    <property type="protein sequence ID" value="MFC7096056.1"/>
    <property type="molecule type" value="Genomic_DNA"/>
</dbReference>
<proteinExistence type="predicted"/>
<dbReference type="GeneID" id="79270060"/>
<feature type="transmembrane region" description="Helical" evidence="1">
    <location>
        <begin position="47"/>
        <end position="67"/>
    </location>
</feature>
<feature type="transmembrane region" description="Helical" evidence="1">
    <location>
        <begin position="113"/>
        <end position="134"/>
    </location>
</feature>
<keyword evidence="1" id="KW-1133">Transmembrane helix</keyword>